<evidence type="ECO:0000313" key="4">
    <source>
        <dbReference type="Proteomes" id="UP001589750"/>
    </source>
</evidence>
<gene>
    <name evidence="3" type="ORF">ACFFRI_12195</name>
</gene>
<comment type="caution">
    <text evidence="3">The sequence shown here is derived from an EMBL/GenBank/DDBJ whole genome shotgun (WGS) entry which is preliminary data.</text>
</comment>
<dbReference type="Pfam" id="PF18105">
    <property type="entry name" value="PGM1_C"/>
    <property type="match status" value="1"/>
</dbReference>
<dbReference type="GO" id="GO:0016874">
    <property type="term" value="F:ligase activity"/>
    <property type="evidence" value="ECO:0007669"/>
    <property type="project" value="UniProtKB-KW"/>
</dbReference>
<protein>
    <submittedName>
        <fullName evidence="3">Peptide ligase PGM1-related protein</fullName>
    </submittedName>
</protein>
<dbReference type="InterPro" id="IPR041356">
    <property type="entry name" value="PGM1_C"/>
</dbReference>
<proteinExistence type="predicted"/>
<dbReference type="Proteomes" id="UP001589750">
    <property type="component" value="Unassembled WGS sequence"/>
</dbReference>
<reference evidence="3 4" key="1">
    <citation type="submission" date="2024-09" db="EMBL/GenBank/DDBJ databases">
        <authorList>
            <person name="Sun Q."/>
            <person name="Mori K."/>
        </authorList>
    </citation>
    <scope>NUCLEOTIDE SEQUENCE [LARGE SCALE GENOMIC DNA]</scope>
    <source>
        <strain evidence="3 4">JCM 9626</strain>
    </source>
</reference>
<dbReference type="PROSITE" id="PS50975">
    <property type="entry name" value="ATP_GRASP"/>
    <property type="match status" value="1"/>
</dbReference>
<name>A0ABV5KDC1_9ACTN</name>
<evidence type="ECO:0000256" key="1">
    <source>
        <dbReference type="PROSITE-ProRule" id="PRU00409"/>
    </source>
</evidence>
<dbReference type="Pfam" id="PF18604">
    <property type="entry name" value="PreAtp-grasp"/>
    <property type="match status" value="1"/>
</dbReference>
<feature type="domain" description="ATP-grasp" evidence="2">
    <location>
        <begin position="165"/>
        <end position="384"/>
    </location>
</feature>
<organism evidence="3 4">
    <name type="scientific">Nocardioides plantarum</name>
    <dbReference type="NCBI Taxonomy" id="29299"/>
    <lineage>
        <taxon>Bacteria</taxon>
        <taxon>Bacillati</taxon>
        <taxon>Actinomycetota</taxon>
        <taxon>Actinomycetes</taxon>
        <taxon>Propionibacteriales</taxon>
        <taxon>Nocardioidaceae</taxon>
        <taxon>Nocardioides</taxon>
    </lineage>
</organism>
<sequence>MPKIIIANVDSDSMCGCDMTPEIHALSSMCCDRLLVMAQDEDLVVLPHSVSEEFIDYVNHLLGRHLSPHNVVVPAEGDSRQLILNDDSLNDGFVAARIRERAGAPSGALGADWSVLAYFVDRPVMALADELGVRLHGIDEGTARSTRDFLRSGGAESFNSKVLFRQLASTVGAPVPEGRIATSAPELARALRILLPETGRVIIKQDLNSGGAGNTAVTTFEEDRLIGASRVIGVDGDTDLAALADGVWPTLSVQRTTRVVVESYHRAAEVYYSELWVPGPLGSPQILNFGEMRMEPTFIGFEIPGQRMAAAHAADMTAHSMELAREAGRRGFVGYVNIDSIVTEQGELLFNEVNGRMGCCTNIDYLARTLVGEDYLRSRVVLTYNWTSVSSFTAAVKVLDEAGLSFDQAERTGVVIAIEDVARTGTVDYMVVGLDAEHARDLERRALAAFEIA</sequence>
<keyword evidence="4" id="KW-1185">Reference proteome</keyword>
<evidence type="ECO:0000259" key="2">
    <source>
        <dbReference type="PROSITE" id="PS50975"/>
    </source>
</evidence>
<keyword evidence="1" id="KW-0067">ATP-binding</keyword>
<dbReference type="InterPro" id="IPR011761">
    <property type="entry name" value="ATP-grasp"/>
</dbReference>
<dbReference type="SUPFAM" id="SSF56059">
    <property type="entry name" value="Glutathione synthetase ATP-binding domain-like"/>
    <property type="match status" value="1"/>
</dbReference>
<evidence type="ECO:0000313" key="3">
    <source>
        <dbReference type="EMBL" id="MFB9313805.1"/>
    </source>
</evidence>
<keyword evidence="1" id="KW-0547">Nucleotide-binding</keyword>
<dbReference type="Gene3D" id="3.30.470.20">
    <property type="entry name" value="ATP-grasp fold, B domain"/>
    <property type="match status" value="1"/>
</dbReference>
<dbReference type="InterPro" id="IPR040754">
    <property type="entry name" value="PreAtp-grasp"/>
</dbReference>
<dbReference type="RefSeq" id="WP_140010199.1">
    <property type="nucleotide sequence ID" value="NZ_JBHMDG010000014.1"/>
</dbReference>
<dbReference type="EMBL" id="JBHMDG010000014">
    <property type="protein sequence ID" value="MFB9313805.1"/>
    <property type="molecule type" value="Genomic_DNA"/>
</dbReference>
<keyword evidence="3" id="KW-0436">Ligase</keyword>
<accession>A0ABV5KDC1</accession>